<evidence type="ECO:0000313" key="2">
    <source>
        <dbReference type="EMBL" id="CAD7690755.1"/>
    </source>
</evidence>
<feature type="compositionally biased region" description="Low complexity" evidence="1">
    <location>
        <begin position="114"/>
        <end position="124"/>
    </location>
</feature>
<proteinExistence type="predicted"/>
<feature type="region of interest" description="Disordered" evidence="1">
    <location>
        <begin position="1"/>
        <end position="143"/>
    </location>
</feature>
<evidence type="ECO:0000313" key="3">
    <source>
        <dbReference type="Proteomes" id="UP000645828"/>
    </source>
</evidence>
<protein>
    <submittedName>
        <fullName evidence="2">(raccoon dog) hypothetical protein</fullName>
    </submittedName>
</protein>
<gene>
    <name evidence="2" type="ORF">NYPRO_LOCUS23549</name>
</gene>
<reference evidence="2" key="1">
    <citation type="submission" date="2020-12" db="EMBL/GenBank/DDBJ databases">
        <authorList>
            <consortium name="Molecular Ecology Group"/>
        </authorList>
    </citation>
    <scope>NUCLEOTIDE SEQUENCE</scope>
    <source>
        <strain evidence="2">TBG_1078</strain>
    </source>
</reference>
<name>A0A811ZQ03_NYCPR</name>
<sequence>MGGRVGAVRSLAHVTPVRARLTTAAPGDAGALRSPGAPPGNVSISCRRLPAGARAPSGRAEPSRAAGSGRAPPQVGEVPAPAPAPGLRDPSPLPGRRRLGAAAEGRGRRRLRRLPGASRAARCSPRPRRPSGAGGRVPSAGPR</sequence>
<organism evidence="2 3">
    <name type="scientific">Nyctereutes procyonoides</name>
    <name type="common">Raccoon dog</name>
    <name type="synonym">Canis procyonoides</name>
    <dbReference type="NCBI Taxonomy" id="34880"/>
    <lineage>
        <taxon>Eukaryota</taxon>
        <taxon>Metazoa</taxon>
        <taxon>Chordata</taxon>
        <taxon>Craniata</taxon>
        <taxon>Vertebrata</taxon>
        <taxon>Euteleostomi</taxon>
        <taxon>Mammalia</taxon>
        <taxon>Eutheria</taxon>
        <taxon>Laurasiatheria</taxon>
        <taxon>Carnivora</taxon>
        <taxon>Caniformia</taxon>
        <taxon>Canidae</taxon>
        <taxon>Nyctereutes</taxon>
    </lineage>
</organism>
<dbReference type="Proteomes" id="UP000645828">
    <property type="component" value="Unassembled WGS sequence"/>
</dbReference>
<comment type="caution">
    <text evidence="2">The sequence shown here is derived from an EMBL/GenBank/DDBJ whole genome shotgun (WGS) entry which is preliminary data.</text>
</comment>
<dbReference type="AlphaFoldDB" id="A0A811ZQ03"/>
<evidence type="ECO:0000256" key="1">
    <source>
        <dbReference type="SAM" id="MobiDB-lite"/>
    </source>
</evidence>
<keyword evidence="3" id="KW-1185">Reference proteome</keyword>
<dbReference type="EMBL" id="CAJHUB010000771">
    <property type="protein sequence ID" value="CAD7690755.1"/>
    <property type="molecule type" value="Genomic_DNA"/>
</dbReference>
<accession>A0A811ZQ03</accession>